<reference evidence="2 3" key="1">
    <citation type="submission" date="2016-11" db="EMBL/GenBank/DDBJ databases">
        <authorList>
            <person name="Jaros S."/>
            <person name="Januszkiewicz K."/>
            <person name="Wedrychowicz H."/>
        </authorList>
    </citation>
    <scope>NUCLEOTIDE SEQUENCE [LARGE SCALE GENOMIC DNA]</scope>
    <source>
        <strain evidence="2 3">DSM 21758</strain>
    </source>
</reference>
<gene>
    <name evidence="2" type="ORF">SAMN02745163_03157</name>
</gene>
<accession>A0A1M6PHC8</accession>
<keyword evidence="1" id="KW-0175">Coiled coil</keyword>
<dbReference type="RefSeq" id="WP_072989917.1">
    <property type="nucleotide sequence ID" value="NZ_FQZB01000013.1"/>
</dbReference>
<organism evidence="2 3">
    <name type="scientific">Clostridium cavendishii DSM 21758</name>
    <dbReference type="NCBI Taxonomy" id="1121302"/>
    <lineage>
        <taxon>Bacteria</taxon>
        <taxon>Bacillati</taxon>
        <taxon>Bacillota</taxon>
        <taxon>Clostridia</taxon>
        <taxon>Eubacteriales</taxon>
        <taxon>Clostridiaceae</taxon>
        <taxon>Clostridium</taxon>
    </lineage>
</organism>
<name>A0A1M6PHC8_9CLOT</name>
<proteinExistence type="predicted"/>
<evidence type="ECO:0000313" key="2">
    <source>
        <dbReference type="EMBL" id="SHK07365.1"/>
    </source>
</evidence>
<dbReference type="AlphaFoldDB" id="A0A1M6PHC8"/>
<sequence length="154" mass="18111">MKYNDVFNTLKAATKLVEDRYSIADSFKEKGGVSNLFKDLYNATHEDNNKRTPYEQDLGNFDDYGVEDIYENHEVAYNEKSEVYKENNDNYENQLNDVRKIDEEILEEKKPTYTNNALLDAITHEITPFGLQQAIVLSEIISKPKCKTRRRRRF</sequence>
<keyword evidence="3" id="KW-1185">Reference proteome</keyword>
<dbReference type="Proteomes" id="UP000184310">
    <property type="component" value="Unassembled WGS sequence"/>
</dbReference>
<evidence type="ECO:0000313" key="3">
    <source>
        <dbReference type="Proteomes" id="UP000184310"/>
    </source>
</evidence>
<evidence type="ECO:0000256" key="1">
    <source>
        <dbReference type="SAM" id="Coils"/>
    </source>
</evidence>
<dbReference type="EMBL" id="FQZB01000013">
    <property type="protein sequence ID" value="SHK07365.1"/>
    <property type="molecule type" value="Genomic_DNA"/>
</dbReference>
<feature type="coiled-coil region" evidence="1">
    <location>
        <begin position="74"/>
        <end position="108"/>
    </location>
</feature>
<protein>
    <submittedName>
        <fullName evidence="2">Uncharacterized protein</fullName>
    </submittedName>
</protein>
<dbReference type="STRING" id="1121302.SAMN02745163_03157"/>
<dbReference type="OrthoDB" id="1918563at2"/>